<feature type="transmembrane region" description="Helical" evidence="6">
    <location>
        <begin position="43"/>
        <end position="63"/>
    </location>
</feature>
<evidence type="ECO:0000313" key="7">
    <source>
        <dbReference type="EMBL" id="GAA4095646.1"/>
    </source>
</evidence>
<keyword evidence="4 6" id="KW-1133">Transmembrane helix</keyword>
<reference evidence="8" key="1">
    <citation type="journal article" date="2019" name="Int. J. Syst. Evol. Microbiol.">
        <title>The Global Catalogue of Microorganisms (GCM) 10K type strain sequencing project: providing services to taxonomists for standard genome sequencing and annotation.</title>
        <authorList>
            <consortium name="The Broad Institute Genomics Platform"/>
            <consortium name="The Broad Institute Genome Sequencing Center for Infectious Disease"/>
            <person name="Wu L."/>
            <person name="Ma J."/>
        </authorList>
    </citation>
    <scope>NUCLEOTIDE SEQUENCE [LARGE SCALE GENOMIC DNA]</scope>
    <source>
        <strain evidence="8">JCM 17085</strain>
    </source>
</reference>
<keyword evidence="8" id="KW-1185">Reference proteome</keyword>
<dbReference type="PANTHER" id="PTHR13353">
    <property type="entry name" value="TRANSMEMBRANE PROTEIN 19"/>
    <property type="match status" value="1"/>
</dbReference>
<dbReference type="Pfam" id="PF01940">
    <property type="entry name" value="DUF92"/>
    <property type="match status" value="1"/>
</dbReference>
<organism evidence="7 8">
    <name type="scientific">Mucilaginibacter panaciglaebae</name>
    <dbReference type="NCBI Taxonomy" id="502331"/>
    <lineage>
        <taxon>Bacteria</taxon>
        <taxon>Pseudomonadati</taxon>
        <taxon>Bacteroidota</taxon>
        <taxon>Sphingobacteriia</taxon>
        <taxon>Sphingobacteriales</taxon>
        <taxon>Sphingobacteriaceae</taxon>
        <taxon>Mucilaginibacter</taxon>
    </lineage>
</organism>
<dbReference type="Proteomes" id="UP001500841">
    <property type="component" value="Unassembled WGS sequence"/>
</dbReference>
<dbReference type="InterPro" id="IPR002794">
    <property type="entry name" value="DUF92_TMEM19"/>
</dbReference>
<sequence>MTFTDLIVYIALLVAAVLAYRTGKLTLTGAVTGYVVGLCIYKGAGIAGLILLATFFFIGSWATKWHINKKTALGMAEKNKGRRTAGQVLANGGIAGLLGLASWLSPDKANIALLMIAGSMAAATADTLSSELGMIYGRRFFNILTLKKDTCGLDGVISIEGTLIGLAGSIVIAAIYSAASGWGIVFCWITLAGFIGNLIDSILGASLERRSFIGNNSVNLLNTLAGAIVCWLLV</sequence>
<feature type="transmembrane region" description="Helical" evidence="6">
    <location>
        <begin position="84"/>
        <end position="105"/>
    </location>
</feature>
<evidence type="ECO:0000256" key="3">
    <source>
        <dbReference type="ARBA" id="ARBA00022692"/>
    </source>
</evidence>
<feature type="transmembrane region" description="Helical" evidence="6">
    <location>
        <begin position="182"/>
        <end position="203"/>
    </location>
</feature>
<name>A0ABP7WU99_9SPHI</name>
<feature type="transmembrane region" description="Helical" evidence="6">
    <location>
        <begin position="157"/>
        <end position="176"/>
    </location>
</feature>
<comment type="subcellular location">
    <subcellularLocation>
        <location evidence="1">Membrane</location>
        <topology evidence="1">Multi-pass membrane protein</topology>
    </subcellularLocation>
</comment>
<keyword evidence="3 6" id="KW-0812">Transmembrane</keyword>
<comment type="similarity">
    <text evidence="2">Belongs to the TMEM19 family.</text>
</comment>
<evidence type="ECO:0000256" key="4">
    <source>
        <dbReference type="ARBA" id="ARBA00022989"/>
    </source>
</evidence>
<evidence type="ECO:0000256" key="1">
    <source>
        <dbReference type="ARBA" id="ARBA00004141"/>
    </source>
</evidence>
<comment type="caution">
    <text evidence="7">The sequence shown here is derived from an EMBL/GenBank/DDBJ whole genome shotgun (WGS) entry which is preliminary data.</text>
</comment>
<proteinExistence type="inferred from homology"/>
<accession>A0ABP7WU99</accession>
<keyword evidence="5 6" id="KW-0472">Membrane</keyword>
<evidence type="ECO:0000313" key="8">
    <source>
        <dbReference type="Proteomes" id="UP001500841"/>
    </source>
</evidence>
<evidence type="ECO:0000256" key="5">
    <source>
        <dbReference type="ARBA" id="ARBA00023136"/>
    </source>
</evidence>
<dbReference type="PANTHER" id="PTHR13353:SF5">
    <property type="entry name" value="TRANSMEMBRANE PROTEIN 19"/>
    <property type="match status" value="1"/>
</dbReference>
<dbReference type="EMBL" id="BAABCV010000006">
    <property type="protein sequence ID" value="GAA4095646.1"/>
    <property type="molecule type" value="Genomic_DNA"/>
</dbReference>
<evidence type="ECO:0000256" key="6">
    <source>
        <dbReference type="SAM" id="Phobius"/>
    </source>
</evidence>
<feature type="transmembrane region" description="Helical" evidence="6">
    <location>
        <begin position="111"/>
        <end position="136"/>
    </location>
</feature>
<dbReference type="RefSeq" id="WP_345103194.1">
    <property type="nucleotide sequence ID" value="NZ_BAABCV010000006.1"/>
</dbReference>
<evidence type="ECO:0000256" key="2">
    <source>
        <dbReference type="ARBA" id="ARBA00009012"/>
    </source>
</evidence>
<protein>
    <submittedName>
        <fullName evidence="7">DUF92 domain-containing protein</fullName>
    </submittedName>
</protein>
<gene>
    <name evidence="7" type="ORF">GCM10022392_18400</name>
</gene>